<feature type="transmembrane region" description="Helical" evidence="1">
    <location>
        <begin position="106"/>
        <end position="126"/>
    </location>
</feature>
<organism evidence="2 3">
    <name type="scientific">Gemmata algarum</name>
    <dbReference type="NCBI Taxonomy" id="2975278"/>
    <lineage>
        <taxon>Bacteria</taxon>
        <taxon>Pseudomonadati</taxon>
        <taxon>Planctomycetota</taxon>
        <taxon>Planctomycetia</taxon>
        <taxon>Gemmatales</taxon>
        <taxon>Gemmataceae</taxon>
        <taxon>Gemmata</taxon>
    </lineage>
</organism>
<gene>
    <name evidence="2" type="ORF">R5W23_000362</name>
</gene>
<keyword evidence="3" id="KW-1185">Reference proteome</keyword>
<name>A0ABU5EW71_9BACT</name>
<accession>A0ABU5EW71</accession>
<evidence type="ECO:0008006" key="4">
    <source>
        <dbReference type="Google" id="ProtNLM"/>
    </source>
</evidence>
<sequence>MPTGPQIVITLKVLVVTVTVLLTLSMVALAMGRPKLHGQINLAFFVLTTITVLCFEGLLQVVPVSELFTPEARADLRVHLCFSVPSTLILPLMLATGKMHRRKLHIVFGIAFLVLWTGTVITGLGLPH</sequence>
<keyword evidence="1" id="KW-0472">Membrane</keyword>
<reference evidence="3" key="1">
    <citation type="journal article" date="2023" name="Mar. Drugs">
        <title>Gemmata algarum, a Novel Planctomycete Isolated from an Algal Mat, Displays Antimicrobial Activity.</title>
        <authorList>
            <person name="Kumar G."/>
            <person name="Kallscheuer N."/>
            <person name="Kashif M."/>
            <person name="Ahamad S."/>
            <person name="Jagadeeshwari U."/>
            <person name="Pannikurungottu S."/>
            <person name="Haufschild T."/>
            <person name="Kabuu M."/>
            <person name="Sasikala C."/>
            <person name="Jogler C."/>
            <person name="Ramana C."/>
        </authorList>
    </citation>
    <scope>NUCLEOTIDE SEQUENCE [LARGE SCALE GENOMIC DNA]</scope>
    <source>
        <strain evidence="3">JC673</strain>
    </source>
</reference>
<evidence type="ECO:0000313" key="3">
    <source>
        <dbReference type="Proteomes" id="UP001272242"/>
    </source>
</evidence>
<evidence type="ECO:0000256" key="1">
    <source>
        <dbReference type="SAM" id="Phobius"/>
    </source>
</evidence>
<dbReference type="RefSeq" id="WP_261189269.1">
    <property type="nucleotide sequence ID" value="NZ_JAXBLV010000110.1"/>
</dbReference>
<feature type="transmembrane region" description="Helical" evidence="1">
    <location>
        <begin position="6"/>
        <end position="30"/>
    </location>
</feature>
<keyword evidence="1" id="KW-1133">Transmembrane helix</keyword>
<protein>
    <recommendedName>
        <fullName evidence="4">DUF420 domain-containing protein</fullName>
    </recommendedName>
</protein>
<feature type="transmembrane region" description="Helical" evidence="1">
    <location>
        <begin position="42"/>
        <end position="64"/>
    </location>
</feature>
<dbReference type="EMBL" id="JAXBLV010000110">
    <property type="protein sequence ID" value="MDY3559370.1"/>
    <property type="molecule type" value="Genomic_DNA"/>
</dbReference>
<dbReference type="Proteomes" id="UP001272242">
    <property type="component" value="Unassembled WGS sequence"/>
</dbReference>
<keyword evidence="1" id="KW-0812">Transmembrane</keyword>
<evidence type="ECO:0000313" key="2">
    <source>
        <dbReference type="EMBL" id="MDY3559370.1"/>
    </source>
</evidence>
<comment type="caution">
    <text evidence="2">The sequence shown here is derived from an EMBL/GenBank/DDBJ whole genome shotgun (WGS) entry which is preliminary data.</text>
</comment>
<feature type="transmembrane region" description="Helical" evidence="1">
    <location>
        <begin position="76"/>
        <end position="94"/>
    </location>
</feature>
<proteinExistence type="predicted"/>